<gene>
    <name evidence="2" type="ORF">MAR_009637</name>
</gene>
<dbReference type="EMBL" id="CP111015">
    <property type="protein sequence ID" value="WAR03079.1"/>
    <property type="molecule type" value="Genomic_DNA"/>
</dbReference>
<dbReference type="Pfam" id="PF20231">
    <property type="entry name" value="DUF6589"/>
    <property type="match status" value="1"/>
</dbReference>
<proteinExistence type="predicted"/>
<organism evidence="2 3">
    <name type="scientific">Mya arenaria</name>
    <name type="common">Soft-shell clam</name>
    <dbReference type="NCBI Taxonomy" id="6604"/>
    <lineage>
        <taxon>Eukaryota</taxon>
        <taxon>Metazoa</taxon>
        <taxon>Spiralia</taxon>
        <taxon>Lophotrochozoa</taxon>
        <taxon>Mollusca</taxon>
        <taxon>Bivalvia</taxon>
        <taxon>Autobranchia</taxon>
        <taxon>Heteroconchia</taxon>
        <taxon>Euheterodonta</taxon>
        <taxon>Imparidentia</taxon>
        <taxon>Neoheterodontei</taxon>
        <taxon>Myida</taxon>
        <taxon>Myoidea</taxon>
        <taxon>Myidae</taxon>
        <taxon>Mya</taxon>
    </lineage>
</organism>
<evidence type="ECO:0000313" key="2">
    <source>
        <dbReference type="EMBL" id="WAR03079.1"/>
    </source>
</evidence>
<dbReference type="InterPro" id="IPR046496">
    <property type="entry name" value="DUF6589"/>
</dbReference>
<reference evidence="2" key="1">
    <citation type="submission" date="2022-11" db="EMBL/GenBank/DDBJ databases">
        <title>Centuries of genome instability and evolution in soft-shell clam transmissible cancer (bioRxiv).</title>
        <authorList>
            <person name="Hart S.F.M."/>
            <person name="Yonemitsu M.A."/>
            <person name="Giersch R.M."/>
            <person name="Beal B.F."/>
            <person name="Arriagada G."/>
            <person name="Davis B.W."/>
            <person name="Ostrander E.A."/>
            <person name="Goff S.P."/>
            <person name="Metzger M.J."/>
        </authorList>
    </citation>
    <scope>NUCLEOTIDE SEQUENCE</scope>
    <source>
        <strain evidence="2">MELC-2E11</strain>
        <tissue evidence="2">Siphon/mantle</tissue>
    </source>
</reference>
<sequence length="135" mass="15252">YFSGDDFERLQIPVDGDQLTQVRLDGTKTLTLGAHTPKERFDNLFPVVVEMFHTQMDFLKNTEKKFMKKSTGRDKGTLSHLQIAIQKTSVNGNVKSRFKARGQFVLLCGTAYILEAAMDYFGMKDLSDTPTQHSA</sequence>
<feature type="domain" description="DUF6589" evidence="1">
    <location>
        <begin position="5"/>
        <end position="130"/>
    </location>
</feature>
<name>A0ABY7E3V6_MYAAR</name>
<feature type="non-terminal residue" evidence="2">
    <location>
        <position position="1"/>
    </location>
</feature>
<dbReference type="Proteomes" id="UP001164746">
    <property type="component" value="Chromosome 4"/>
</dbReference>
<accession>A0ABY7E3V6</accession>
<evidence type="ECO:0000259" key="1">
    <source>
        <dbReference type="Pfam" id="PF20231"/>
    </source>
</evidence>
<keyword evidence="3" id="KW-1185">Reference proteome</keyword>
<evidence type="ECO:0000313" key="3">
    <source>
        <dbReference type="Proteomes" id="UP001164746"/>
    </source>
</evidence>
<protein>
    <recommendedName>
        <fullName evidence="1">DUF6589 domain-containing protein</fullName>
    </recommendedName>
</protein>